<dbReference type="PANTHER" id="PTHR48073:SF2">
    <property type="entry name" value="O-SUCCINYLBENZOATE SYNTHASE"/>
    <property type="match status" value="1"/>
</dbReference>
<comment type="cofactor">
    <cofactor evidence="4">
        <name>a divalent metal cation</name>
        <dbReference type="ChEBI" id="CHEBI:60240"/>
    </cofactor>
</comment>
<feature type="active site" description="Proton donor" evidence="4">
    <location>
        <position position="140"/>
    </location>
</feature>
<dbReference type="NCBIfam" id="NF002739">
    <property type="entry name" value="PRK02714.1"/>
    <property type="match status" value="1"/>
</dbReference>
<organism evidence="7">
    <name type="scientific">Leptolyngbya sp. NK1-12</name>
    <dbReference type="NCBI Taxonomy" id="2547451"/>
    <lineage>
        <taxon>Bacteria</taxon>
        <taxon>Bacillati</taxon>
        <taxon>Cyanobacteriota</taxon>
        <taxon>Cyanophyceae</taxon>
        <taxon>Leptolyngbyales</taxon>
        <taxon>Leptolyngbyaceae</taxon>
        <taxon>Leptolyngbya group</taxon>
        <taxon>Leptolyngbya</taxon>
    </lineage>
</organism>
<comment type="function">
    <text evidence="4">Converts 2-succinyl-6-hydroxy-2,4-cyclohexadiene-1-carboxylate (SHCHC) to 2-succinylbenzoate (OSB).</text>
</comment>
<dbReference type="GO" id="GO:0000287">
    <property type="term" value="F:magnesium ion binding"/>
    <property type="evidence" value="ECO:0007669"/>
    <property type="project" value="UniProtKB-UniRule"/>
</dbReference>
<dbReference type="EMBL" id="CP053586">
    <property type="protein sequence ID" value="WNZ24429.1"/>
    <property type="molecule type" value="Genomic_DNA"/>
</dbReference>
<evidence type="ECO:0000313" key="7">
    <source>
        <dbReference type="EMBL" id="WNZ24429.1"/>
    </source>
</evidence>
<dbReference type="InterPro" id="IPR036849">
    <property type="entry name" value="Enolase-like_C_sf"/>
</dbReference>
<dbReference type="SUPFAM" id="SSF51604">
    <property type="entry name" value="Enolase C-terminal domain-like"/>
    <property type="match status" value="1"/>
</dbReference>
<name>A0AA96WG47_9CYAN</name>
<dbReference type="AlphaFoldDB" id="A0AA96WG47"/>
<feature type="binding site" evidence="4">
    <location>
        <position position="220"/>
    </location>
    <ligand>
        <name>Mg(2+)</name>
        <dbReference type="ChEBI" id="CHEBI:18420"/>
    </ligand>
</feature>
<evidence type="ECO:0000256" key="3">
    <source>
        <dbReference type="ARBA" id="ARBA00023239"/>
    </source>
</evidence>
<accession>A0AA96WG47</accession>
<feature type="active site" description="Proton acceptor" evidence="4">
    <location>
        <position position="244"/>
    </location>
</feature>
<dbReference type="Pfam" id="PF13378">
    <property type="entry name" value="MR_MLE_C"/>
    <property type="match status" value="1"/>
</dbReference>
<feature type="binding site" evidence="4">
    <location>
        <position position="169"/>
    </location>
    <ligand>
        <name>Mg(2+)</name>
        <dbReference type="ChEBI" id="CHEBI:18420"/>
    </ligand>
</feature>
<dbReference type="GO" id="GO:0009234">
    <property type="term" value="P:menaquinone biosynthetic process"/>
    <property type="evidence" value="ECO:0007669"/>
    <property type="project" value="UniProtKB-UniRule"/>
</dbReference>
<keyword evidence="1 4" id="KW-0479">Metal-binding</keyword>
<evidence type="ECO:0000256" key="5">
    <source>
        <dbReference type="NCBIfam" id="TIGR01927"/>
    </source>
</evidence>
<dbReference type="HAMAP" id="MF_00470">
    <property type="entry name" value="MenC_1"/>
    <property type="match status" value="1"/>
</dbReference>
<feature type="domain" description="Mandelate racemase/muconate lactonizing enzyme C-terminal" evidence="6">
    <location>
        <begin position="120"/>
        <end position="216"/>
    </location>
</feature>
<dbReference type="SFLD" id="SFLDS00001">
    <property type="entry name" value="Enolase"/>
    <property type="match status" value="1"/>
</dbReference>
<proteinExistence type="inferred from homology"/>
<dbReference type="GO" id="GO:0042372">
    <property type="term" value="P:phylloquinone biosynthetic process"/>
    <property type="evidence" value="ECO:0007669"/>
    <property type="project" value="UniProtKB-UniRule"/>
</dbReference>
<comment type="similarity">
    <text evidence="4">Belongs to the mandelate racemase/muconate lactonizing enzyme family. MenC type 1 subfamily.</text>
</comment>
<dbReference type="NCBIfam" id="TIGR01927">
    <property type="entry name" value="menC_gam_Gplu"/>
    <property type="match status" value="1"/>
</dbReference>
<dbReference type="InterPro" id="IPR013342">
    <property type="entry name" value="Mandelate_racemase_C"/>
</dbReference>
<keyword evidence="2 4" id="KW-0460">Magnesium</keyword>
<protein>
    <recommendedName>
        <fullName evidence="4 5">o-succinylbenzoate synthase</fullName>
        <shortName evidence="4">OSB synthase</shortName>
        <shortName evidence="4">OSBS</shortName>
        <ecNumber evidence="4 5">4.2.1.113</ecNumber>
    </recommendedName>
    <alternativeName>
        <fullName evidence="4">4-(2'-carboxyphenyl)-4-oxybutyric acid synthase</fullName>
    </alternativeName>
    <alternativeName>
        <fullName evidence="4">o-succinylbenzoic acid synthase</fullName>
    </alternativeName>
</protein>
<dbReference type="RefSeq" id="WP_316430229.1">
    <property type="nucleotide sequence ID" value="NZ_CP053586.1"/>
</dbReference>
<gene>
    <name evidence="4" type="primary">menC</name>
    <name evidence="7" type="ORF">HJG54_17255</name>
</gene>
<evidence type="ECO:0000256" key="2">
    <source>
        <dbReference type="ARBA" id="ARBA00022842"/>
    </source>
</evidence>
<reference evidence="7" key="1">
    <citation type="submission" date="2020-05" db="EMBL/GenBank/DDBJ databases">
        <authorList>
            <person name="Zhu T."/>
            <person name="Keshari N."/>
            <person name="Lu X."/>
        </authorList>
    </citation>
    <scope>NUCLEOTIDE SEQUENCE</scope>
    <source>
        <strain evidence="7">NK1-12</strain>
    </source>
</reference>
<evidence type="ECO:0000256" key="1">
    <source>
        <dbReference type="ARBA" id="ARBA00022723"/>
    </source>
</evidence>
<dbReference type="InterPro" id="IPR041338">
    <property type="entry name" value="OSBS_N"/>
</dbReference>
<comment type="catalytic activity">
    <reaction evidence="4">
        <text>(1R,6R)-6-hydroxy-2-succinyl-cyclohexa-2,4-diene-1-carboxylate = 2-succinylbenzoate + H2O</text>
        <dbReference type="Rhea" id="RHEA:10196"/>
        <dbReference type="ChEBI" id="CHEBI:15377"/>
        <dbReference type="ChEBI" id="CHEBI:18325"/>
        <dbReference type="ChEBI" id="CHEBI:58689"/>
        <dbReference type="EC" id="4.2.1.113"/>
    </reaction>
</comment>
<keyword evidence="3 4" id="KW-0456">Lyase</keyword>
<dbReference type="SUPFAM" id="SSF54826">
    <property type="entry name" value="Enolase N-terminal domain-like"/>
    <property type="match status" value="1"/>
</dbReference>
<evidence type="ECO:0000256" key="4">
    <source>
        <dbReference type="HAMAP-Rule" id="MF_00470"/>
    </source>
</evidence>
<comment type="pathway">
    <text evidence="4">Cofactor biosynthesis; phylloquinone biosynthesis.</text>
</comment>
<evidence type="ECO:0000259" key="6">
    <source>
        <dbReference type="SMART" id="SM00922"/>
    </source>
</evidence>
<dbReference type="InterPro" id="IPR029065">
    <property type="entry name" value="Enolase_C-like"/>
</dbReference>
<dbReference type="CDD" id="cd03320">
    <property type="entry name" value="OSBS"/>
    <property type="match status" value="1"/>
</dbReference>
<dbReference type="EC" id="4.2.1.113" evidence="4 5"/>
<dbReference type="GO" id="GO:0043748">
    <property type="term" value="F:O-succinylbenzoate synthase activity"/>
    <property type="evidence" value="ECO:0007669"/>
    <property type="project" value="UniProtKB-EC"/>
</dbReference>
<comment type="pathway">
    <text evidence="4">Quinol/quinone metabolism; 1,4-dihydroxy-2-naphthoate biosynthesis; 1,4-dihydroxy-2-naphthoate from chorismate: step 4/7.</text>
</comment>
<dbReference type="InterPro" id="IPR010196">
    <property type="entry name" value="OSB_synthase_MenC1"/>
</dbReference>
<sequence length="324" mass="36790">MFDRVRFEFRPYARRFKRPLQTHHGEWAVRQGVILRLEGADRVSWGEIVPIEWFGSESCLDALRFCQALPGEITHAQIQQIPASLPACRFGFESAWEGLVLPPPNSVPQLSISMLLPTGAEALHAPQLFTASSGSTFKWKIGVAVIQDELELFEELISLLPNQAHLRLDANGGLTWQQACQWLQLCDGYGIELIEQPLPPTQLDQMLKLSQRYSTPLALDESVTTLEQLQTCYHQGWRGLFVIKAPLAGSPVQLRHFCQTHQLDIVWSSVFETAIARRYIENYLIAALPSSNRATGFGVEHWFDDGWEQRSPEQIWQRLEPSNS</sequence>
<dbReference type="SFLD" id="SFLDF00009">
    <property type="entry name" value="o-succinylbenzoate_synthase"/>
    <property type="match status" value="1"/>
</dbReference>
<dbReference type="Gene3D" id="3.30.390.10">
    <property type="entry name" value="Enolase-like, N-terminal domain"/>
    <property type="match status" value="1"/>
</dbReference>
<dbReference type="SMART" id="SM00922">
    <property type="entry name" value="MR_MLE"/>
    <property type="match status" value="1"/>
</dbReference>
<feature type="binding site" evidence="4">
    <location>
        <position position="195"/>
    </location>
    <ligand>
        <name>Mg(2+)</name>
        <dbReference type="ChEBI" id="CHEBI:18420"/>
    </ligand>
</feature>
<dbReference type="SFLD" id="SFLDG00180">
    <property type="entry name" value="muconate_cycloisomerase"/>
    <property type="match status" value="1"/>
</dbReference>
<dbReference type="Pfam" id="PF21508">
    <property type="entry name" value="MenC_N"/>
    <property type="match status" value="1"/>
</dbReference>
<dbReference type="PANTHER" id="PTHR48073">
    <property type="entry name" value="O-SUCCINYLBENZOATE SYNTHASE-RELATED"/>
    <property type="match status" value="1"/>
</dbReference>
<dbReference type="InterPro" id="IPR029017">
    <property type="entry name" value="Enolase-like_N"/>
</dbReference>
<dbReference type="Gene3D" id="3.20.20.120">
    <property type="entry name" value="Enolase-like C-terminal domain"/>
    <property type="match status" value="1"/>
</dbReference>